<evidence type="ECO:0000259" key="1">
    <source>
        <dbReference type="PROSITE" id="PS51832"/>
    </source>
</evidence>
<evidence type="ECO:0000313" key="2">
    <source>
        <dbReference type="EMBL" id="QDU44182.1"/>
    </source>
</evidence>
<evidence type="ECO:0000313" key="3">
    <source>
        <dbReference type="Proteomes" id="UP000319383"/>
    </source>
</evidence>
<accession>A0A517ZNX4</accession>
<dbReference type="SMART" id="SM00471">
    <property type="entry name" value="HDc"/>
    <property type="match status" value="1"/>
</dbReference>
<keyword evidence="2" id="KW-0378">Hydrolase</keyword>
<protein>
    <submittedName>
        <fullName evidence="2">Cyclic di-GMP phosphodiesterase response regulator RpfG</fullName>
        <ecNumber evidence="2">3.1.4.52</ecNumber>
    </submittedName>
</protein>
<dbReference type="InterPro" id="IPR037522">
    <property type="entry name" value="HD_GYP_dom"/>
</dbReference>
<dbReference type="EC" id="3.1.4.52" evidence="2"/>
<name>A0A517ZNX4_9PLAN</name>
<dbReference type="GO" id="GO:0071111">
    <property type="term" value="F:cyclic-guanylate-specific phosphodiesterase activity"/>
    <property type="evidence" value="ECO:0007669"/>
    <property type="project" value="UniProtKB-EC"/>
</dbReference>
<dbReference type="PANTHER" id="PTHR43155:SF2">
    <property type="entry name" value="CYCLIC DI-GMP PHOSPHODIESTERASE PA4108"/>
    <property type="match status" value="1"/>
</dbReference>
<dbReference type="Proteomes" id="UP000319383">
    <property type="component" value="Chromosome"/>
</dbReference>
<proteinExistence type="predicted"/>
<dbReference type="EMBL" id="CP036276">
    <property type="protein sequence ID" value="QDU44182.1"/>
    <property type="molecule type" value="Genomic_DNA"/>
</dbReference>
<organism evidence="2 3">
    <name type="scientific">Symmachiella dynata</name>
    <dbReference type="NCBI Taxonomy" id="2527995"/>
    <lineage>
        <taxon>Bacteria</taxon>
        <taxon>Pseudomonadati</taxon>
        <taxon>Planctomycetota</taxon>
        <taxon>Planctomycetia</taxon>
        <taxon>Planctomycetales</taxon>
        <taxon>Planctomycetaceae</taxon>
        <taxon>Symmachiella</taxon>
    </lineage>
</organism>
<dbReference type="Pfam" id="PF13487">
    <property type="entry name" value="HD_5"/>
    <property type="match status" value="1"/>
</dbReference>
<dbReference type="AlphaFoldDB" id="A0A517ZNX4"/>
<feature type="domain" description="HD-GYP" evidence="1">
    <location>
        <begin position="142"/>
        <end position="331"/>
    </location>
</feature>
<dbReference type="CDD" id="cd00077">
    <property type="entry name" value="HDc"/>
    <property type="match status" value="1"/>
</dbReference>
<dbReference type="KEGG" id="sdyn:Mal52_26600"/>
<keyword evidence="3" id="KW-1185">Reference proteome</keyword>
<reference evidence="2 3" key="1">
    <citation type="submission" date="2019-02" db="EMBL/GenBank/DDBJ databases">
        <title>Deep-cultivation of Planctomycetes and their phenomic and genomic characterization uncovers novel biology.</title>
        <authorList>
            <person name="Wiegand S."/>
            <person name="Jogler M."/>
            <person name="Boedeker C."/>
            <person name="Pinto D."/>
            <person name="Vollmers J."/>
            <person name="Rivas-Marin E."/>
            <person name="Kohn T."/>
            <person name="Peeters S.H."/>
            <person name="Heuer A."/>
            <person name="Rast P."/>
            <person name="Oberbeckmann S."/>
            <person name="Bunk B."/>
            <person name="Jeske O."/>
            <person name="Meyerdierks A."/>
            <person name="Storesund J.E."/>
            <person name="Kallscheuer N."/>
            <person name="Luecker S."/>
            <person name="Lage O.M."/>
            <person name="Pohl T."/>
            <person name="Merkel B.J."/>
            <person name="Hornburger P."/>
            <person name="Mueller R.-W."/>
            <person name="Bruemmer F."/>
            <person name="Labrenz M."/>
            <person name="Spormann A.M."/>
            <person name="Op den Camp H."/>
            <person name="Overmann J."/>
            <person name="Amann R."/>
            <person name="Jetten M.S.M."/>
            <person name="Mascher T."/>
            <person name="Medema M.H."/>
            <person name="Devos D.P."/>
            <person name="Kaster A.-K."/>
            <person name="Ovreas L."/>
            <person name="Rohde M."/>
            <person name="Galperin M.Y."/>
            <person name="Jogler C."/>
        </authorList>
    </citation>
    <scope>NUCLEOTIDE SEQUENCE [LARGE SCALE GENOMIC DNA]</scope>
    <source>
        <strain evidence="2 3">Mal52</strain>
    </source>
</reference>
<dbReference type="SUPFAM" id="SSF109604">
    <property type="entry name" value="HD-domain/PDEase-like"/>
    <property type="match status" value="1"/>
</dbReference>
<dbReference type="Gene3D" id="1.10.3210.10">
    <property type="entry name" value="Hypothetical protein af1432"/>
    <property type="match status" value="1"/>
</dbReference>
<dbReference type="PROSITE" id="PS51832">
    <property type="entry name" value="HD_GYP"/>
    <property type="match status" value="1"/>
</dbReference>
<sequence>MTSAVCLTSVKSPKPERRYVSIPIATLDPSSCYKLDLYEQHGSEDQYRLFRGRDFPLTADDLEKLRARGVKRLYIRTGEQQAYQSYLRDNLSNFIENESLPATQRFQILNQVTQDCLQETFERGDVSETVEASRDMGRHTVNLMSRADLVAHDVFSMIKHDFHTFTHSANVCSYSVLLAKGIGIVAPEQLEEIATGALLHDVGKIGIPYELLTKPDALSDEERELIQSHPTVGFARLCRREKLTWGQLMMVYQHHERMDGKGYPVGVKGDEIHPWGQLCAIVDVFDALTSDRPYHRGQHITEVLAYLERESGRGLDSGMVKCWTSIMSRNC</sequence>
<gene>
    <name evidence="2" type="primary">rpfG_1</name>
    <name evidence="2" type="ORF">Mal52_26600</name>
</gene>
<dbReference type="RefSeq" id="WP_145376576.1">
    <property type="nucleotide sequence ID" value="NZ_CP036276.1"/>
</dbReference>
<dbReference type="InterPro" id="IPR003607">
    <property type="entry name" value="HD/PDEase_dom"/>
</dbReference>
<dbReference type="PANTHER" id="PTHR43155">
    <property type="entry name" value="CYCLIC DI-GMP PHOSPHODIESTERASE PA4108-RELATED"/>
    <property type="match status" value="1"/>
</dbReference>